<proteinExistence type="predicted"/>
<gene>
    <name evidence="3" type="ORF">A4X13_0g4378</name>
</gene>
<feature type="compositionally biased region" description="Polar residues" evidence="1">
    <location>
        <begin position="460"/>
        <end position="479"/>
    </location>
</feature>
<name>A0A177T8U1_9BASI</name>
<keyword evidence="4" id="KW-1185">Reference proteome</keyword>
<evidence type="ECO:0000313" key="4">
    <source>
        <dbReference type="Proteomes" id="UP000077521"/>
    </source>
</evidence>
<accession>A0A177T8U1</accession>
<evidence type="ECO:0000256" key="2">
    <source>
        <dbReference type="SAM" id="SignalP"/>
    </source>
</evidence>
<reference evidence="3" key="1">
    <citation type="submission" date="2016-04" db="EMBL/GenBank/DDBJ databases">
        <authorList>
            <person name="Nguyen H.D."/>
            <person name="Samba Siva P."/>
            <person name="Cullis J."/>
            <person name="Levesque C.A."/>
            <person name="Hambleton S."/>
        </authorList>
    </citation>
    <scope>NUCLEOTIDE SEQUENCE</scope>
    <source>
        <strain evidence="3">DAOMC 236416</strain>
    </source>
</reference>
<evidence type="ECO:0008006" key="5">
    <source>
        <dbReference type="Google" id="ProtNLM"/>
    </source>
</evidence>
<evidence type="ECO:0000313" key="3">
    <source>
        <dbReference type="EMBL" id="KAE8250799.1"/>
    </source>
</evidence>
<dbReference type="EMBL" id="LWDF02000285">
    <property type="protein sequence ID" value="KAE8250799.1"/>
    <property type="molecule type" value="Genomic_DNA"/>
</dbReference>
<sequence length="479" mass="50495">MWSLPKANGPKFAIAVLASLLLASVVASPTDRAAVARSPQPPNNGCYSNSECLSGLCDVGPGSSCTNPDGSYTECSSDPRYNTFCSGYALGQTCTNNGDCREGFCRSGKCTSSKAGDLCSEQYQCTGLLICSTDKKCSTPKNSTVYPDGICSANAQCKSGRCTADRLYKDDDGINQFTLYGRTPLRCDYLNRGQSGCRTFHDCKTGLCEDGKCRAGKDGDSCIMNYNCEHACGKNGSCFTPAANSGRQNEPCIKGDQCISGRCSRGYIDRPSLDRPNHSVQAVDTVCEVSQVGDHCQVNGDCEVGLCRSGVCLLVKTGDKCSASTQCASKQCDTSSSAGSSTRGTCVLANAGTECDNDQYCYSGRCVEPFCGYGYCGPPIDRCTSITPGGTCRTSGDCDGLSGCSAEKKCRHKKSYSCKADIDCLSKNCVKGTCAAAVVKTTTSSMRSSSRTSTTRSTTLVNPTTHTYQSSSTTKPTSI</sequence>
<organism evidence="3 4">
    <name type="scientific">Tilletia indica</name>
    <dbReference type="NCBI Taxonomy" id="43049"/>
    <lineage>
        <taxon>Eukaryota</taxon>
        <taxon>Fungi</taxon>
        <taxon>Dikarya</taxon>
        <taxon>Basidiomycota</taxon>
        <taxon>Ustilaginomycotina</taxon>
        <taxon>Exobasidiomycetes</taxon>
        <taxon>Tilletiales</taxon>
        <taxon>Tilletiaceae</taxon>
        <taxon>Tilletia</taxon>
    </lineage>
</organism>
<evidence type="ECO:0000256" key="1">
    <source>
        <dbReference type="SAM" id="MobiDB-lite"/>
    </source>
</evidence>
<dbReference type="AlphaFoldDB" id="A0A177T8U1"/>
<feature type="signal peptide" evidence="2">
    <location>
        <begin position="1"/>
        <end position="27"/>
    </location>
</feature>
<comment type="caution">
    <text evidence="3">The sequence shown here is derived from an EMBL/GenBank/DDBJ whole genome shotgun (WGS) entry which is preliminary data.</text>
</comment>
<feature type="region of interest" description="Disordered" evidence="1">
    <location>
        <begin position="445"/>
        <end position="479"/>
    </location>
</feature>
<feature type="chain" id="PRO_5043489719" description="Dickkopf N-terminal cysteine-rich domain-containing protein" evidence="2">
    <location>
        <begin position="28"/>
        <end position="479"/>
    </location>
</feature>
<dbReference type="Proteomes" id="UP000077521">
    <property type="component" value="Unassembled WGS sequence"/>
</dbReference>
<feature type="compositionally biased region" description="Low complexity" evidence="1">
    <location>
        <begin position="445"/>
        <end position="459"/>
    </location>
</feature>
<keyword evidence="2" id="KW-0732">Signal</keyword>
<reference evidence="3" key="2">
    <citation type="journal article" date="2019" name="IMA Fungus">
        <title>Genome sequencing and comparison of five Tilletia species to identify candidate genes for the detection of regulated species infecting wheat.</title>
        <authorList>
            <person name="Nguyen H.D.T."/>
            <person name="Sultana T."/>
            <person name="Kesanakurti P."/>
            <person name="Hambleton S."/>
        </authorList>
    </citation>
    <scope>NUCLEOTIDE SEQUENCE</scope>
    <source>
        <strain evidence="3">DAOMC 236416</strain>
    </source>
</reference>
<protein>
    <recommendedName>
        <fullName evidence="5">Dickkopf N-terminal cysteine-rich domain-containing protein</fullName>
    </recommendedName>
</protein>